<accession>A0ACC4CV44</accession>
<evidence type="ECO:0000313" key="1">
    <source>
        <dbReference type="EMBL" id="KAL3609095.1"/>
    </source>
</evidence>
<organism evidence="1 2">
    <name type="scientific">Populus alba</name>
    <name type="common">White poplar</name>
    <dbReference type="NCBI Taxonomy" id="43335"/>
    <lineage>
        <taxon>Eukaryota</taxon>
        <taxon>Viridiplantae</taxon>
        <taxon>Streptophyta</taxon>
        <taxon>Embryophyta</taxon>
        <taxon>Tracheophyta</taxon>
        <taxon>Spermatophyta</taxon>
        <taxon>Magnoliopsida</taxon>
        <taxon>eudicotyledons</taxon>
        <taxon>Gunneridae</taxon>
        <taxon>Pentapetalae</taxon>
        <taxon>rosids</taxon>
        <taxon>fabids</taxon>
        <taxon>Malpighiales</taxon>
        <taxon>Salicaceae</taxon>
        <taxon>Saliceae</taxon>
        <taxon>Populus</taxon>
    </lineage>
</organism>
<dbReference type="EMBL" id="RCHU02000001">
    <property type="protein sequence ID" value="KAL3609095.1"/>
    <property type="molecule type" value="Genomic_DNA"/>
</dbReference>
<dbReference type="Proteomes" id="UP000309997">
    <property type="component" value="Unassembled WGS sequence"/>
</dbReference>
<sequence>MKHEVKDEKAGSGFVNDVEKGDDFVATDAETVKVEKSLSKGDTADNRVVQDKMVSKEDTSNDNQVSLEKSNGDGD</sequence>
<comment type="caution">
    <text evidence="1">The sequence shown here is derived from an EMBL/GenBank/DDBJ whole genome shotgun (WGS) entry which is preliminary data.</text>
</comment>
<keyword evidence="2" id="KW-1185">Reference proteome</keyword>
<evidence type="ECO:0000313" key="2">
    <source>
        <dbReference type="Proteomes" id="UP000309997"/>
    </source>
</evidence>
<gene>
    <name evidence="1" type="ORF">D5086_000115</name>
</gene>
<protein>
    <submittedName>
        <fullName evidence="1">Uncharacterized protein</fullName>
    </submittedName>
</protein>
<proteinExistence type="predicted"/>
<reference evidence="1 2" key="1">
    <citation type="journal article" date="2024" name="Plant Biotechnol. J.">
        <title>Genome and CRISPR/Cas9 system of a widespread forest tree (Populus alba) in the world.</title>
        <authorList>
            <person name="Liu Y.J."/>
            <person name="Jiang P.F."/>
            <person name="Han X.M."/>
            <person name="Li X.Y."/>
            <person name="Wang H.M."/>
            <person name="Wang Y.J."/>
            <person name="Wang X.X."/>
            <person name="Zeng Q.Y."/>
        </authorList>
    </citation>
    <scope>NUCLEOTIDE SEQUENCE [LARGE SCALE GENOMIC DNA]</scope>
    <source>
        <strain evidence="2">cv. PAL-ZL1</strain>
    </source>
</reference>
<name>A0ACC4CV44_POPAL</name>